<reference evidence="1" key="2">
    <citation type="submission" date="2021-02" db="EMBL/GenBank/DDBJ databases">
        <authorList>
            <person name="Kimball J.A."/>
            <person name="Haas M.W."/>
            <person name="Macchietto M."/>
            <person name="Kono T."/>
            <person name="Duquette J."/>
            <person name="Shao M."/>
        </authorList>
    </citation>
    <scope>NUCLEOTIDE SEQUENCE</scope>
    <source>
        <tissue evidence="1">Fresh leaf tissue</tissue>
    </source>
</reference>
<sequence length="93" mass="9560">MCATSICRSEKKMAFIGDGRVSLGGCVCVPKKMVVEVAATACVVGDKEEVGCYAHAGIRHVVGFTSSLEAIAVTVTATTMKSSSFGDGERLAA</sequence>
<keyword evidence="2" id="KW-1185">Reference proteome</keyword>
<evidence type="ECO:0000313" key="2">
    <source>
        <dbReference type="Proteomes" id="UP000729402"/>
    </source>
</evidence>
<evidence type="ECO:0000313" key="1">
    <source>
        <dbReference type="EMBL" id="KAG8047773.1"/>
    </source>
</evidence>
<protein>
    <submittedName>
        <fullName evidence="1">Uncharacterized protein</fullName>
    </submittedName>
</protein>
<comment type="caution">
    <text evidence="1">The sequence shown here is derived from an EMBL/GenBank/DDBJ whole genome shotgun (WGS) entry which is preliminary data.</text>
</comment>
<dbReference type="AlphaFoldDB" id="A0A8J5RCY4"/>
<organism evidence="1 2">
    <name type="scientific">Zizania palustris</name>
    <name type="common">Northern wild rice</name>
    <dbReference type="NCBI Taxonomy" id="103762"/>
    <lineage>
        <taxon>Eukaryota</taxon>
        <taxon>Viridiplantae</taxon>
        <taxon>Streptophyta</taxon>
        <taxon>Embryophyta</taxon>
        <taxon>Tracheophyta</taxon>
        <taxon>Spermatophyta</taxon>
        <taxon>Magnoliopsida</taxon>
        <taxon>Liliopsida</taxon>
        <taxon>Poales</taxon>
        <taxon>Poaceae</taxon>
        <taxon>BOP clade</taxon>
        <taxon>Oryzoideae</taxon>
        <taxon>Oryzeae</taxon>
        <taxon>Zizaniinae</taxon>
        <taxon>Zizania</taxon>
    </lineage>
</organism>
<name>A0A8J5RCY4_ZIZPA</name>
<dbReference type="Proteomes" id="UP000729402">
    <property type="component" value="Unassembled WGS sequence"/>
</dbReference>
<accession>A0A8J5RCY4</accession>
<proteinExistence type="predicted"/>
<reference evidence="1" key="1">
    <citation type="journal article" date="2021" name="bioRxiv">
        <title>Whole Genome Assembly and Annotation of Northern Wild Rice, Zizania palustris L., Supports a Whole Genome Duplication in the Zizania Genus.</title>
        <authorList>
            <person name="Haas M."/>
            <person name="Kono T."/>
            <person name="Macchietto M."/>
            <person name="Millas R."/>
            <person name="McGilp L."/>
            <person name="Shao M."/>
            <person name="Duquette J."/>
            <person name="Hirsch C.N."/>
            <person name="Kimball J."/>
        </authorList>
    </citation>
    <scope>NUCLEOTIDE SEQUENCE</scope>
    <source>
        <tissue evidence="1">Fresh leaf tissue</tissue>
    </source>
</reference>
<gene>
    <name evidence="1" type="ORF">GUJ93_ZPchr0008g13267</name>
</gene>
<dbReference type="EMBL" id="JAAALK010000290">
    <property type="protein sequence ID" value="KAG8047773.1"/>
    <property type="molecule type" value="Genomic_DNA"/>
</dbReference>